<evidence type="ECO:0000256" key="15">
    <source>
        <dbReference type="ARBA" id="ARBA00043898"/>
    </source>
</evidence>
<dbReference type="Gene3D" id="1.20.120.1750">
    <property type="match status" value="1"/>
</dbReference>
<keyword evidence="9" id="KW-0479">Metal-binding</keyword>
<dbReference type="SMART" id="SM00647">
    <property type="entry name" value="IBR"/>
    <property type="match status" value="2"/>
</dbReference>
<dbReference type="InterPro" id="IPR000649">
    <property type="entry name" value="IF-2B-related"/>
</dbReference>
<evidence type="ECO:0000256" key="17">
    <source>
        <dbReference type="ARBA" id="ARBA00044236"/>
    </source>
</evidence>
<keyword evidence="10" id="KW-0677">Repeat</keyword>
<sequence>MGSQWSKLNKYLERGDEEKIIEIYSKSSDLRRKLNANSIVNEHTLDTYMHLSAKYGMSKFLKLLLYEHNGDPNKTNKKKQTVLHKLCEGSNDTRQFECMQLLIQWNDPNKNSQYDVNVNAKDDMENTPLHYAAMKNLATCVQTLVSNGAYLFVENSQKLTPCDLAEKNGHKDITLYLESKMIFSKDEDDEKEALDQEEEEIDIVEEKQNYGLRIQDLQFEKDKLLIETADMLHVNIFTAEILLKKHSWSKQNLLNSWFEDAAKCLEKCGLTFENVEKKLQVDNLNSVVIARKLSGRYVTKKVNSQSTDSIICDSEQISMDKTCLICFVNDLELIKIVCGHQFCKQCWEYYLTMKIEEGNVNDIVCPQTDCFAIIPHDVVESLVSKNTAQKYLHFDIKEFVDSNPLIKWCPYPECGMAVRDPRNNPEQTDTTRKSSNSSITTKDYSRSVDCGNGHYFCWDCLQDGHEPASCQNCKDWLNKIIEIKPEEICNTTEKEELSANYLWLVTNSKKCPNQNCTAPIQKNEGCNHVKCYKCKHDFCWICLEPWKKHSSATGGYFQCNRYEVSNKILQREKNTILQAEEQHLKTVELNKFVHYYTRFKNHELSYKIEQPLLSMAKSKFEILTNATETEVVVDSHLFIEEAIKELLKSRRILQYSYVYGYYLDTFGHKKFIFEFIQTEFEECTENLSQIIARPHLKTPKQRIIKLTNLLKKKRLEFLETITQGLNNFNDTPPTLKKYSRQRWKYLLKDNIQNDDEFKNAIALSLKELNPKNPWIVDRKGRHTNLLALLNDWPELEQDLDKILVPSKEKNGLCARWDCGNVKSVNSLSGSVCNYCSIKCMRIDHDTYLEQKKNLVNYHIKNNENSEKPTSSRALDDVDFELDEDDDDEDYFDMGFGKQNKSRDPNDDNRKFNTDLQIAIERSLQNNNNNSNNISTINIPYEPFLVAANEKDLSNLIRNINSIIYQDTLDDNDKIINSSFDYKTSKIMNDIELTNYFNETIRSDADVSPAVAAIKTLLEYIRLQSFSTVVELRESVLNAIDVLTRTDSSAISVKSGCEMLLRFITLTALDAGLDSGMEKCKEILLKNGQVFLSKASKARSRIARIACPWIPSGANILIHSRSRVVLEILKEAFGKNGNFNVYVCESAPDRSGISMCEELTKLGIKNTLVLDASVGAVMEKVDFVLLGAEAVVESGGIINKIGTSTIGLCAKMLNKPVYVAVESFKFVRFYPLNNRDIPDEFKYKYSTVSSVKDLENEHPMIDYTQPSLLTLLFTDIGIFTPSAVSDELVKLYL</sequence>
<evidence type="ECO:0000256" key="18">
    <source>
        <dbReference type="ARBA" id="ARBA00046432"/>
    </source>
</evidence>
<comment type="subcellular location">
    <subcellularLocation>
        <location evidence="2">Cytoplasm</location>
        <location evidence="2">Cytosol</location>
    </subcellularLocation>
</comment>
<evidence type="ECO:0000256" key="5">
    <source>
        <dbReference type="ARBA" id="ARBA00012251"/>
    </source>
</evidence>
<evidence type="ECO:0000256" key="10">
    <source>
        <dbReference type="ARBA" id="ARBA00022737"/>
    </source>
</evidence>
<dbReference type="Gene3D" id="3.30.40.10">
    <property type="entry name" value="Zinc/RING finger domain, C3HC4 (zinc finger)"/>
    <property type="match status" value="1"/>
</dbReference>
<feature type="region of interest" description="Disordered" evidence="22">
    <location>
        <begin position="420"/>
        <end position="441"/>
    </location>
</feature>
<feature type="domain" description="RING-type" evidence="23">
    <location>
        <begin position="323"/>
        <end position="366"/>
    </location>
</feature>
<comment type="function">
    <text evidence="15">Acts as a component of the translation initiation factor 2B (eIF2B) complex, which catalyzes the exchange of GDP for GTP on eukaryotic initiation factor 2 (eIF2) gamma subunit. Its guanine nucleotide exchange factor activity is repressed when bound to eIF2 complex phosphorylated on the alpha subunit, thereby limiting the amount of methionyl-initiator methionine tRNA available to the ribosome and consequently global translation is repressed.</text>
</comment>
<proteinExistence type="inferred from homology"/>
<comment type="subunit">
    <text evidence="18">Component of the translation initiation factor 2B (eIF2B) complex which is a heterodecamer of two sets of five different subunits: alpha, beta, gamma, delta and epsilon. Subunits alpha, beta and delta comprise a regulatory subcomplex and subunits epsilon and gamma comprise a catalytic subcomplex. Within the complex, the hexameric regulatory complex resides at the center, with the two heterodimeric catalytic subcomplexes bound on opposite sides.</text>
</comment>
<protein>
    <recommendedName>
        <fullName evidence="16">Translation initiation factor eIF2B subunit alpha</fullName>
        <ecNumber evidence="5">2.3.2.31</ecNumber>
    </recommendedName>
    <alternativeName>
        <fullName evidence="17">eIF2B GDP-GTP exchange factor subunit alpha</fullName>
    </alternativeName>
</protein>
<dbReference type="Gene3D" id="1.20.120.1070">
    <property type="entry name" value="Translation initiation factor eIF-2B, N-terminal domain"/>
    <property type="match status" value="1"/>
</dbReference>
<keyword evidence="14" id="KW-0648">Protein biosynthesis</keyword>
<dbReference type="GO" id="GO:0061630">
    <property type="term" value="F:ubiquitin protein ligase activity"/>
    <property type="evidence" value="ECO:0007669"/>
    <property type="project" value="UniProtKB-EC"/>
</dbReference>
<evidence type="ECO:0000259" key="23">
    <source>
        <dbReference type="PROSITE" id="PS50089"/>
    </source>
</evidence>
<dbReference type="Gene3D" id="1.25.40.20">
    <property type="entry name" value="Ankyrin repeat-containing domain"/>
    <property type="match status" value="1"/>
</dbReference>
<dbReference type="Pfam" id="PF19422">
    <property type="entry name" value="Ariadne"/>
    <property type="match status" value="1"/>
</dbReference>
<evidence type="ECO:0000256" key="21">
    <source>
        <dbReference type="RuleBase" id="RU003814"/>
    </source>
</evidence>
<keyword evidence="19" id="KW-0040">ANK repeat</keyword>
<dbReference type="EC" id="2.3.2.31" evidence="5"/>
<dbReference type="CDD" id="cd20346">
    <property type="entry name" value="BRcat_RBR_ANKIB1"/>
    <property type="match status" value="1"/>
</dbReference>
<evidence type="ECO:0000256" key="19">
    <source>
        <dbReference type="PROSITE-ProRule" id="PRU00023"/>
    </source>
</evidence>
<dbReference type="SUPFAM" id="SSF57850">
    <property type="entry name" value="RING/U-box"/>
    <property type="match status" value="2"/>
</dbReference>
<comment type="caution">
    <text evidence="25">The sequence shown here is derived from an EMBL/GenBank/DDBJ whole genome shotgun (WGS) entry which is preliminary data.</text>
</comment>
<comment type="catalytic activity">
    <reaction evidence="1">
        <text>[E2 ubiquitin-conjugating enzyme]-S-ubiquitinyl-L-cysteine + [acceptor protein]-L-lysine = [E2 ubiquitin-conjugating enzyme]-L-cysteine + [acceptor protein]-N(6)-ubiquitinyl-L-lysine.</text>
        <dbReference type="EC" id="2.3.2.31"/>
    </reaction>
</comment>
<dbReference type="InterPro" id="IPR036770">
    <property type="entry name" value="Ankyrin_rpt-contain_sf"/>
</dbReference>
<dbReference type="Proteomes" id="UP000663879">
    <property type="component" value="Unassembled WGS sequence"/>
</dbReference>
<dbReference type="InterPro" id="IPR013083">
    <property type="entry name" value="Znf_RING/FYVE/PHD"/>
</dbReference>
<evidence type="ECO:0000256" key="6">
    <source>
        <dbReference type="ARBA" id="ARBA00022490"/>
    </source>
</evidence>
<feature type="compositionally biased region" description="Polar residues" evidence="22">
    <location>
        <begin position="424"/>
        <end position="441"/>
    </location>
</feature>
<gene>
    <name evidence="25" type="ORF">OXX778_LOCUS13852</name>
</gene>
<evidence type="ECO:0000256" key="9">
    <source>
        <dbReference type="ARBA" id="ARBA00022723"/>
    </source>
</evidence>
<evidence type="ECO:0000256" key="4">
    <source>
        <dbReference type="ARBA" id="ARBA00007251"/>
    </source>
</evidence>
<dbReference type="GO" id="GO:0008270">
    <property type="term" value="F:zinc ion binding"/>
    <property type="evidence" value="ECO:0007669"/>
    <property type="project" value="UniProtKB-KW"/>
</dbReference>
<dbReference type="InterPro" id="IPR042529">
    <property type="entry name" value="IF_2B-like_C"/>
</dbReference>
<dbReference type="SMART" id="SM00248">
    <property type="entry name" value="ANK"/>
    <property type="match status" value="5"/>
</dbReference>
<dbReference type="PROSITE" id="PS50088">
    <property type="entry name" value="ANK_REPEAT"/>
    <property type="match status" value="1"/>
</dbReference>
<evidence type="ECO:0000313" key="25">
    <source>
        <dbReference type="EMBL" id="CAF0949266.1"/>
    </source>
</evidence>
<dbReference type="PROSITE" id="PS50297">
    <property type="entry name" value="ANK_REP_REGION"/>
    <property type="match status" value="1"/>
</dbReference>
<evidence type="ECO:0000256" key="20">
    <source>
        <dbReference type="PROSITE-ProRule" id="PRU00175"/>
    </source>
</evidence>
<accession>A0A814D4K2</accession>
<dbReference type="GO" id="GO:0005851">
    <property type="term" value="C:eukaryotic translation initiation factor 2B complex"/>
    <property type="evidence" value="ECO:0007669"/>
    <property type="project" value="TreeGrafter"/>
</dbReference>
<dbReference type="InterPro" id="IPR051501">
    <property type="entry name" value="eIF2B_alpha/beta/delta"/>
</dbReference>
<keyword evidence="26" id="KW-1185">Reference proteome</keyword>
<feature type="repeat" description="ANK" evidence="19">
    <location>
        <begin position="124"/>
        <end position="156"/>
    </location>
</feature>
<evidence type="ECO:0000256" key="14">
    <source>
        <dbReference type="ARBA" id="ARBA00022917"/>
    </source>
</evidence>
<dbReference type="GO" id="GO:0005085">
    <property type="term" value="F:guanyl-nucleotide exchange factor activity"/>
    <property type="evidence" value="ECO:0007669"/>
    <property type="project" value="TreeGrafter"/>
</dbReference>
<comment type="similarity">
    <text evidence="3">Belongs to the RBR family. Ariadne subfamily.</text>
</comment>
<dbReference type="Gene3D" id="3.40.50.10470">
    <property type="entry name" value="Translation initiation factor eif-2b, domain 2"/>
    <property type="match status" value="1"/>
</dbReference>
<keyword evidence="11 20" id="KW-0863">Zinc-finger</keyword>
<dbReference type="EMBL" id="CAJNOC010002745">
    <property type="protein sequence ID" value="CAF0949266.1"/>
    <property type="molecule type" value="Genomic_DNA"/>
</dbReference>
<keyword evidence="8" id="KW-0808">Transferase</keyword>
<dbReference type="FunFam" id="3.30.40.10:FF:000019">
    <property type="entry name" value="RBR-type E3 ubiquitin transferase"/>
    <property type="match status" value="1"/>
</dbReference>
<dbReference type="GO" id="GO:0005829">
    <property type="term" value="C:cytosol"/>
    <property type="evidence" value="ECO:0007669"/>
    <property type="project" value="UniProtKB-SubCell"/>
</dbReference>
<dbReference type="PANTHER" id="PTHR45860">
    <property type="entry name" value="TRANSLATION INITIATION FACTOR EIF-2B SUBUNIT ALPHA"/>
    <property type="match status" value="1"/>
</dbReference>
<evidence type="ECO:0000256" key="8">
    <source>
        <dbReference type="ARBA" id="ARBA00022679"/>
    </source>
</evidence>
<dbReference type="Pfam" id="PF01485">
    <property type="entry name" value="IBR"/>
    <property type="match status" value="2"/>
</dbReference>
<feature type="domain" description="RING-type" evidence="24">
    <location>
        <begin position="319"/>
        <end position="563"/>
    </location>
</feature>
<feature type="compositionally biased region" description="Basic and acidic residues" evidence="22">
    <location>
        <begin position="900"/>
        <end position="910"/>
    </location>
</feature>
<dbReference type="OrthoDB" id="69641at2759"/>
<reference evidence="25" key="1">
    <citation type="submission" date="2021-02" db="EMBL/GenBank/DDBJ databases">
        <authorList>
            <person name="Nowell W R."/>
        </authorList>
    </citation>
    <scope>NUCLEOTIDE SEQUENCE</scope>
    <source>
        <strain evidence="25">Ploen Becks lab</strain>
    </source>
</reference>
<evidence type="ECO:0000256" key="7">
    <source>
        <dbReference type="ARBA" id="ARBA00022540"/>
    </source>
</evidence>
<dbReference type="InterPro" id="IPR002867">
    <property type="entry name" value="IBR_dom"/>
</dbReference>
<evidence type="ECO:0000259" key="24">
    <source>
        <dbReference type="PROSITE" id="PS51873"/>
    </source>
</evidence>
<evidence type="ECO:0000256" key="22">
    <source>
        <dbReference type="SAM" id="MobiDB-lite"/>
    </source>
</evidence>
<dbReference type="PROSITE" id="PS51873">
    <property type="entry name" value="TRIAD"/>
    <property type="match status" value="1"/>
</dbReference>
<dbReference type="Pfam" id="PF12796">
    <property type="entry name" value="Ank_2"/>
    <property type="match status" value="1"/>
</dbReference>
<dbReference type="FunFam" id="3.40.50.10470:FF:000001">
    <property type="entry name" value="Translation initiation factor eIF-2B subunit alpha"/>
    <property type="match status" value="1"/>
</dbReference>
<dbReference type="InterPro" id="IPR045840">
    <property type="entry name" value="Ariadne"/>
</dbReference>
<evidence type="ECO:0000256" key="1">
    <source>
        <dbReference type="ARBA" id="ARBA00001798"/>
    </source>
</evidence>
<comment type="similarity">
    <text evidence="4 21">Belongs to the eIF-2B alpha/beta/delta subunits family.</text>
</comment>
<dbReference type="PROSITE" id="PS50089">
    <property type="entry name" value="ZF_RING_2"/>
    <property type="match status" value="1"/>
</dbReference>
<keyword evidence="12" id="KW-0833">Ubl conjugation pathway</keyword>
<dbReference type="InterPro" id="IPR001841">
    <property type="entry name" value="Znf_RING"/>
</dbReference>
<evidence type="ECO:0000256" key="11">
    <source>
        <dbReference type="ARBA" id="ARBA00022771"/>
    </source>
</evidence>
<dbReference type="Pfam" id="PF01008">
    <property type="entry name" value="IF-2B"/>
    <property type="match status" value="1"/>
</dbReference>
<evidence type="ECO:0000256" key="12">
    <source>
        <dbReference type="ARBA" id="ARBA00022786"/>
    </source>
</evidence>
<dbReference type="SUPFAM" id="SSF100950">
    <property type="entry name" value="NagB/RpiA/CoA transferase-like"/>
    <property type="match status" value="1"/>
</dbReference>
<evidence type="ECO:0000313" key="26">
    <source>
        <dbReference type="Proteomes" id="UP000663879"/>
    </source>
</evidence>
<dbReference type="PANTHER" id="PTHR45860:SF1">
    <property type="entry name" value="TRANSLATION INITIATION FACTOR EIF-2B SUBUNIT ALPHA"/>
    <property type="match status" value="1"/>
</dbReference>
<evidence type="ECO:0000256" key="3">
    <source>
        <dbReference type="ARBA" id="ARBA00005884"/>
    </source>
</evidence>
<dbReference type="InterPro" id="IPR042528">
    <property type="entry name" value="elF-2B_alpha_N"/>
</dbReference>
<keyword evidence="7" id="KW-0396">Initiation factor</keyword>
<evidence type="ECO:0000256" key="2">
    <source>
        <dbReference type="ARBA" id="ARBA00004514"/>
    </source>
</evidence>
<dbReference type="InterPro" id="IPR044066">
    <property type="entry name" value="TRIAD_supradom"/>
</dbReference>
<dbReference type="GO" id="GO:0003743">
    <property type="term" value="F:translation initiation factor activity"/>
    <property type="evidence" value="ECO:0007669"/>
    <property type="project" value="UniProtKB-KW"/>
</dbReference>
<name>A0A814D4K2_9BILA</name>
<evidence type="ECO:0000256" key="16">
    <source>
        <dbReference type="ARBA" id="ARBA00044208"/>
    </source>
</evidence>
<keyword evidence="6" id="KW-0963">Cytoplasm</keyword>
<feature type="region of interest" description="Disordered" evidence="22">
    <location>
        <begin position="886"/>
        <end position="910"/>
    </location>
</feature>
<evidence type="ECO:0000256" key="13">
    <source>
        <dbReference type="ARBA" id="ARBA00022833"/>
    </source>
</evidence>
<organism evidence="25 26">
    <name type="scientific">Brachionus calyciflorus</name>
    <dbReference type="NCBI Taxonomy" id="104777"/>
    <lineage>
        <taxon>Eukaryota</taxon>
        <taxon>Metazoa</taxon>
        <taxon>Spiralia</taxon>
        <taxon>Gnathifera</taxon>
        <taxon>Rotifera</taxon>
        <taxon>Eurotatoria</taxon>
        <taxon>Monogononta</taxon>
        <taxon>Pseudotrocha</taxon>
        <taxon>Ploima</taxon>
        <taxon>Brachionidae</taxon>
        <taxon>Brachionus</taxon>
    </lineage>
</organism>
<keyword evidence="13" id="KW-0862">Zinc</keyword>
<dbReference type="InterPro" id="IPR037171">
    <property type="entry name" value="NagB/RpiA_transferase-like"/>
</dbReference>
<dbReference type="InterPro" id="IPR002110">
    <property type="entry name" value="Ankyrin_rpt"/>
</dbReference>
<dbReference type="SUPFAM" id="SSF48403">
    <property type="entry name" value="Ankyrin repeat"/>
    <property type="match status" value="1"/>
</dbReference>